<dbReference type="AlphaFoldDB" id="A0A838XJ20"/>
<dbReference type="RefSeq" id="WP_181752647.1">
    <property type="nucleotide sequence ID" value="NZ_DAMCVE010000004.1"/>
</dbReference>
<name>A0A838XJ20_9ACTN</name>
<dbReference type="Proteomes" id="UP000550354">
    <property type="component" value="Unassembled WGS sequence"/>
</dbReference>
<sequence>MLKILGGYLVIAAALGASVLLFTEREAADWSLAFACLVGVGIGDLLFGALRRRKARKST</sequence>
<protein>
    <submittedName>
        <fullName evidence="2">Uncharacterized protein</fullName>
    </submittedName>
</protein>
<organism evidence="2 3">
    <name type="scientific">Aeromicrobium phoceense</name>
    <dbReference type="NCBI Taxonomy" id="2754045"/>
    <lineage>
        <taxon>Bacteria</taxon>
        <taxon>Bacillati</taxon>
        <taxon>Actinomycetota</taxon>
        <taxon>Actinomycetes</taxon>
        <taxon>Propionibacteriales</taxon>
        <taxon>Nocardioidaceae</taxon>
        <taxon>Aeromicrobium</taxon>
    </lineage>
</organism>
<keyword evidence="1" id="KW-1133">Transmembrane helix</keyword>
<evidence type="ECO:0000313" key="3">
    <source>
        <dbReference type="Proteomes" id="UP000550354"/>
    </source>
</evidence>
<evidence type="ECO:0000256" key="1">
    <source>
        <dbReference type="SAM" id="Phobius"/>
    </source>
</evidence>
<accession>A0A838XJ20</accession>
<comment type="caution">
    <text evidence="2">The sequence shown here is derived from an EMBL/GenBank/DDBJ whole genome shotgun (WGS) entry which is preliminary data.</text>
</comment>
<reference evidence="2 3" key="1">
    <citation type="submission" date="2020-07" db="EMBL/GenBank/DDBJ databases">
        <title>Draft genome and description of Aeromicrobium phoceense strain Marseille-Q0843 isolated from healthy skin swab.</title>
        <authorList>
            <person name="Boxberger M."/>
            <person name="La Scola B."/>
        </authorList>
    </citation>
    <scope>NUCLEOTIDE SEQUENCE [LARGE SCALE GENOMIC DNA]</scope>
    <source>
        <strain evidence="2 3">Marseille-Q0843</strain>
    </source>
</reference>
<keyword evidence="1" id="KW-0472">Membrane</keyword>
<keyword evidence="1" id="KW-0812">Transmembrane</keyword>
<keyword evidence="3" id="KW-1185">Reference proteome</keyword>
<proteinExistence type="predicted"/>
<evidence type="ECO:0000313" key="2">
    <source>
        <dbReference type="EMBL" id="MBA4606943.1"/>
    </source>
</evidence>
<gene>
    <name evidence="2" type="ORF">H1W00_00450</name>
</gene>
<feature type="transmembrane region" description="Helical" evidence="1">
    <location>
        <begin position="32"/>
        <end position="50"/>
    </location>
</feature>
<dbReference type="EMBL" id="JACEOG010000001">
    <property type="protein sequence ID" value="MBA4606943.1"/>
    <property type="molecule type" value="Genomic_DNA"/>
</dbReference>